<proteinExistence type="predicted"/>
<dbReference type="EMBL" id="QXIY01000033">
    <property type="protein sequence ID" value="RIE16314.1"/>
    <property type="molecule type" value="Genomic_DNA"/>
</dbReference>
<sequence>MISYEMEVNWLRTLMRKREVKNDRILLVLRTRKEQRSGPHDAWIPAFAGMTDGEVDSRLRGNDGQRRKTRAFAGMTETRWIPAYAGMTKALYCK</sequence>
<comment type="caution">
    <text evidence="1">The sequence shown here is derived from an EMBL/GenBank/DDBJ whole genome shotgun (WGS) entry which is preliminary data.</text>
</comment>
<accession>A0A398DYA2</accession>
<protein>
    <submittedName>
        <fullName evidence="1">Uncharacterized protein</fullName>
    </submittedName>
</protein>
<reference evidence="1 2" key="1">
    <citation type="submission" date="2018-09" db="EMBL/GenBank/DDBJ databases">
        <title>Discovery and Ecogenomic Context for Candidatus Cryosericales, a Global Caldiserica Order Active in Thawing Permafrost.</title>
        <authorList>
            <person name="Martinez M.A."/>
            <person name="Woodcroft B.J."/>
            <person name="Ignacio Espinoza J.C."/>
            <person name="Zayed A."/>
            <person name="Singleton C.M."/>
            <person name="Boyd J."/>
            <person name="Li Y.-F."/>
            <person name="Purvine S."/>
            <person name="Maughan H."/>
            <person name="Hodgkins S.B."/>
            <person name="Anderson D."/>
            <person name="Sederholm M."/>
            <person name="Temperton B."/>
            <person name="Saleska S.R."/>
            <person name="Tyson G.W."/>
            <person name="Rich V.I."/>
        </authorList>
    </citation>
    <scope>NUCLEOTIDE SEQUENCE [LARGE SCALE GENOMIC DNA]</scope>
    <source>
        <strain evidence="1 2">SMC1</strain>
    </source>
</reference>
<organism evidence="1 2">
    <name type="scientific">Candidatus Cryosericum septentrionale</name>
    <dbReference type="NCBI Taxonomy" id="2290913"/>
    <lineage>
        <taxon>Bacteria</taxon>
        <taxon>Pseudomonadati</taxon>
        <taxon>Caldisericota/Cryosericota group</taxon>
        <taxon>Candidatus Cryosericota</taxon>
        <taxon>Candidatus Cryosericia</taxon>
        <taxon>Candidatus Cryosericales</taxon>
        <taxon>Candidatus Cryosericaceae</taxon>
        <taxon>Candidatus Cryosericum</taxon>
    </lineage>
</organism>
<evidence type="ECO:0000313" key="1">
    <source>
        <dbReference type="EMBL" id="RIE16314.1"/>
    </source>
</evidence>
<evidence type="ECO:0000313" key="2">
    <source>
        <dbReference type="Proteomes" id="UP000266113"/>
    </source>
</evidence>
<keyword evidence="2" id="KW-1185">Reference proteome</keyword>
<dbReference type="AlphaFoldDB" id="A0A398DYA2"/>
<dbReference type="Proteomes" id="UP000266113">
    <property type="component" value="Unassembled WGS sequence"/>
</dbReference>
<name>A0A398DYA2_9BACT</name>
<gene>
    <name evidence="1" type="ORF">SMC1_07855</name>
</gene>